<accession>A0A2J6QHF9</accession>
<evidence type="ECO:0000313" key="2">
    <source>
        <dbReference type="Proteomes" id="UP000235672"/>
    </source>
</evidence>
<gene>
    <name evidence="1" type="ORF">NA56DRAFT_383252</name>
</gene>
<keyword evidence="2" id="KW-1185">Reference proteome</keyword>
<protein>
    <submittedName>
        <fullName evidence="1">Uncharacterized protein</fullName>
    </submittedName>
</protein>
<dbReference type="AlphaFoldDB" id="A0A2J6QHF9"/>
<organism evidence="1 2">
    <name type="scientific">Hyaloscypha hepaticicola</name>
    <dbReference type="NCBI Taxonomy" id="2082293"/>
    <lineage>
        <taxon>Eukaryota</taxon>
        <taxon>Fungi</taxon>
        <taxon>Dikarya</taxon>
        <taxon>Ascomycota</taxon>
        <taxon>Pezizomycotina</taxon>
        <taxon>Leotiomycetes</taxon>
        <taxon>Helotiales</taxon>
        <taxon>Hyaloscyphaceae</taxon>
        <taxon>Hyaloscypha</taxon>
    </lineage>
</organism>
<name>A0A2J6QHF9_9HELO</name>
<reference evidence="1 2" key="1">
    <citation type="submission" date="2016-05" db="EMBL/GenBank/DDBJ databases">
        <title>A degradative enzymes factory behind the ericoid mycorrhizal symbiosis.</title>
        <authorList>
            <consortium name="DOE Joint Genome Institute"/>
            <person name="Martino E."/>
            <person name="Morin E."/>
            <person name="Grelet G."/>
            <person name="Kuo A."/>
            <person name="Kohler A."/>
            <person name="Daghino S."/>
            <person name="Barry K."/>
            <person name="Choi C."/>
            <person name="Cichocki N."/>
            <person name="Clum A."/>
            <person name="Copeland A."/>
            <person name="Hainaut M."/>
            <person name="Haridas S."/>
            <person name="Labutti K."/>
            <person name="Lindquist E."/>
            <person name="Lipzen A."/>
            <person name="Khouja H.-R."/>
            <person name="Murat C."/>
            <person name="Ohm R."/>
            <person name="Olson A."/>
            <person name="Spatafora J."/>
            <person name="Veneault-Fourrey C."/>
            <person name="Henrissat B."/>
            <person name="Grigoriev I."/>
            <person name="Martin F."/>
            <person name="Perotto S."/>
        </authorList>
    </citation>
    <scope>NUCLEOTIDE SEQUENCE [LARGE SCALE GENOMIC DNA]</scope>
    <source>
        <strain evidence="1 2">UAMH 7357</strain>
    </source>
</reference>
<dbReference type="EMBL" id="KZ613469">
    <property type="protein sequence ID" value="PMD25700.1"/>
    <property type="molecule type" value="Genomic_DNA"/>
</dbReference>
<evidence type="ECO:0000313" key="1">
    <source>
        <dbReference type="EMBL" id="PMD25700.1"/>
    </source>
</evidence>
<sequence>MIEGFIACCGPRVLRPFLPRTQAKPPSHRTSVHSHLCELNTTASIVILISSHLYFECCALCRESPCHVPGHGLTHTLSRYLHTAALQNEVQPKNLEREITVLRTQVSIPLPLKISKLPLKCNVKNVTLNLNPRYRPVHQRHSMQIEPSIYRY</sequence>
<dbReference type="Proteomes" id="UP000235672">
    <property type="component" value="Unassembled WGS sequence"/>
</dbReference>
<proteinExistence type="predicted"/>